<keyword evidence="1" id="KW-1133">Transmembrane helix</keyword>
<protein>
    <submittedName>
        <fullName evidence="2">Uncharacterized protein</fullName>
    </submittedName>
</protein>
<reference evidence="2" key="1">
    <citation type="submission" date="2021-06" db="EMBL/GenBank/DDBJ databases">
        <authorList>
            <person name="Hodson N. C."/>
            <person name="Mongue J. A."/>
            <person name="Jaron S. K."/>
        </authorList>
    </citation>
    <scope>NUCLEOTIDE SEQUENCE</scope>
</reference>
<keyword evidence="1" id="KW-0812">Transmembrane</keyword>
<comment type="caution">
    <text evidence="2">The sequence shown here is derived from an EMBL/GenBank/DDBJ whole genome shotgun (WGS) entry which is preliminary data.</text>
</comment>
<dbReference type="Proteomes" id="UP000708208">
    <property type="component" value="Unassembled WGS sequence"/>
</dbReference>
<evidence type="ECO:0000313" key="2">
    <source>
        <dbReference type="EMBL" id="CAG7733615.1"/>
    </source>
</evidence>
<evidence type="ECO:0000256" key="1">
    <source>
        <dbReference type="SAM" id="Phobius"/>
    </source>
</evidence>
<keyword evidence="3" id="KW-1185">Reference proteome</keyword>
<feature type="transmembrane region" description="Helical" evidence="1">
    <location>
        <begin position="12"/>
        <end position="34"/>
    </location>
</feature>
<dbReference type="AlphaFoldDB" id="A0A8J2KWE1"/>
<evidence type="ECO:0000313" key="3">
    <source>
        <dbReference type="Proteomes" id="UP000708208"/>
    </source>
</evidence>
<gene>
    <name evidence="2" type="ORF">AFUS01_LOCUS22047</name>
</gene>
<name>A0A8J2KWE1_9HEXA</name>
<proteinExistence type="predicted"/>
<accession>A0A8J2KWE1</accession>
<dbReference type="EMBL" id="CAJVCH010252155">
    <property type="protein sequence ID" value="CAG7733615.1"/>
    <property type="molecule type" value="Genomic_DNA"/>
</dbReference>
<organism evidence="2 3">
    <name type="scientific">Allacma fusca</name>
    <dbReference type="NCBI Taxonomy" id="39272"/>
    <lineage>
        <taxon>Eukaryota</taxon>
        <taxon>Metazoa</taxon>
        <taxon>Ecdysozoa</taxon>
        <taxon>Arthropoda</taxon>
        <taxon>Hexapoda</taxon>
        <taxon>Collembola</taxon>
        <taxon>Symphypleona</taxon>
        <taxon>Sminthuridae</taxon>
        <taxon>Allacma</taxon>
    </lineage>
</organism>
<keyword evidence="1" id="KW-0472">Membrane</keyword>
<feature type="transmembrane region" description="Helical" evidence="1">
    <location>
        <begin position="54"/>
        <end position="72"/>
    </location>
</feature>
<sequence>MDNGPPASSEKTLWCGLLTSHCLFFCLLPFWLLGCLSGLRNYELQISKYFSRGSIFPVIVTLYLSTSNSFQVHPSNRNFVRTEILRERTLHWC</sequence>